<dbReference type="EMBL" id="MN740195">
    <property type="protein sequence ID" value="QHT92878.1"/>
    <property type="molecule type" value="Genomic_DNA"/>
</dbReference>
<evidence type="ECO:0000313" key="2">
    <source>
        <dbReference type="EMBL" id="QHT92878.1"/>
    </source>
</evidence>
<evidence type="ECO:0000256" key="1">
    <source>
        <dbReference type="SAM" id="MobiDB-lite"/>
    </source>
</evidence>
<accession>A0A6C0II37</accession>
<feature type="compositionally biased region" description="Polar residues" evidence="1">
    <location>
        <begin position="22"/>
        <end position="49"/>
    </location>
</feature>
<feature type="region of interest" description="Disordered" evidence="1">
    <location>
        <begin position="22"/>
        <end position="51"/>
    </location>
</feature>
<protein>
    <submittedName>
        <fullName evidence="2">Uncharacterized protein</fullName>
    </submittedName>
</protein>
<dbReference type="AlphaFoldDB" id="A0A6C0II37"/>
<proteinExistence type="predicted"/>
<sequence length="131" mass="13922">MRFLSYLGIRFREGLENMGDASANTGSANTGSANTGSNNVSNLGKSTYTDPGLNDNPLYLATLNAANINYLKEQVDELNQLKQQVTALEPKVAQNTAGIAAMGDQFTQSAQQLTGRDPNSKEPIPSVTGLN</sequence>
<reference evidence="2" key="1">
    <citation type="journal article" date="2020" name="Nature">
        <title>Giant virus diversity and host interactions through global metagenomics.</title>
        <authorList>
            <person name="Schulz F."/>
            <person name="Roux S."/>
            <person name="Paez-Espino D."/>
            <person name="Jungbluth S."/>
            <person name="Walsh D.A."/>
            <person name="Denef V.J."/>
            <person name="McMahon K.D."/>
            <person name="Konstantinidis K.T."/>
            <person name="Eloe-Fadrosh E.A."/>
            <person name="Kyrpides N.C."/>
            <person name="Woyke T."/>
        </authorList>
    </citation>
    <scope>NUCLEOTIDE SEQUENCE</scope>
    <source>
        <strain evidence="2">GVMAG-M-3300023184-89</strain>
    </source>
</reference>
<feature type="compositionally biased region" description="Polar residues" evidence="1">
    <location>
        <begin position="105"/>
        <end position="114"/>
    </location>
</feature>
<name>A0A6C0II37_9ZZZZ</name>
<organism evidence="2">
    <name type="scientific">viral metagenome</name>
    <dbReference type="NCBI Taxonomy" id="1070528"/>
    <lineage>
        <taxon>unclassified sequences</taxon>
        <taxon>metagenomes</taxon>
        <taxon>organismal metagenomes</taxon>
    </lineage>
</organism>
<feature type="region of interest" description="Disordered" evidence="1">
    <location>
        <begin position="103"/>
        <end position="131"/>
    </location>
</feature>